<dbReference type="Proteomes" id="UP000198870">
    <property type="component" value="Unassembled WGS sequence"/>
</dbReference>
<accession>A0A1G5HG80</accession>
<dbReference type="EMBL" id="FMUX01000014">
    <property type="protein sequence ID" value="SCY62862.1"/>
    <property type="molecule type" value="Genomic_DNA"/>
</dbReference>
<proteinExistence type="predicted"/>
<name>A0A1G5HG80_9BACT</name>
<sequence length="52" mass="5903">MHQNEDDEPIEGPRTIKALASPSWCIKCTLRGDGQRYKPFELSVRGSPTMVR</sequence>
<reference evidence="1 2" key="1">
    <citation type="submission" date="2016-10" db="EMBL/GenBank/DDBJ databases">
        <authorList>
            <person name="de Groot N.N."/>
        </authorList>
    </citation>
    <scope>NUCLEOTIDE SEQUENCE [LARGE SCALE GENOMIC DNA]</scope>
    <source>
        <strain evidence="1 2">AA1</strain>
    </source>
</reference>
<gene>
    <name evidence="1" type="ORF">SAMN05216233_11414</name>
</gene>
<protein>
    <submittedName>
        <fullName evidence="1">Uncharacterized protein</fullName>
    </submittedName>
</protein>
<keyword evidence="2" id="KW-1185">Reference proteome</keyword>
<organism evidence="1 2">
    <name type="scientific">Desulfoluna spongiiphila</name>
    <dbReference type="NCBI Taxonomy" id="419481"/>
    <lineage>
        <taxon>Bacteria</taxon>
        <taxon>Pseudomonadati</taxon>
        <taxon>Thermodesulfobacteriota</taxon>
        <taxon>Desulfobacteria</taxon>
        <taxon>Desulfobacterales</taxon>
        <taxon>Desulfolunaceae</taxon>
        <taxon>Desulfoluna</taxon>
    </lineage>
</organism>
<evidence type="ECO:0000313" key="2">
    <source>
        <dbReference type="Proteomes" id="UP000198870"/>
    </source>
</evidence>
<evidence type="ECO:0000313" key="1">
    <source>
        <dbReference type="EMBL" id="SCY62862.1"/>
    </source>
</evidence>
<dbReference type="AlphaFoldDB" id="A0A1G5HG80"/>